<evidence type="ECO:0000313" key="1">
    <source>
        <dbReference type="EMBL" id="GAA4892676.1"/>
    </source>
</evidence>
<reference evidence="2" key="1">
    <citation type="journal article" date="2019" name="Int. J. Syst. Evol. Microbiol.">
        <title>The Global Catalogue of Microorganisms (GCM) 10K type strain sequencing project: providing services to taxonomists for standard genome sequencing and annotation.</title>
        <authorList>
            <consortium name="The Broad Institute Genomics Platform"/>
            <consortium name="The Broad Institute Genome Sequencing Center for Infectious Disease"/>
            <person name="Wu L."/>
            <person name="Ma J."/>
        </authorList>
    </citation>
    <scope>NUCLEOTIDE SEQUENCE [LARGE SCALE GENOMIC DNA]</scope>
    <source>
        <strain evidence="2">JCM 18401</strain>
    </source>
</reference>
<comment type="caution">
    <text evidence="1">The sequence shown here is derived from an EMBL/GenBank/DDBJ whole genome shotgun (WGS) entry which is preliminary data.</text>
</comment>
<proteinExistence type="predicted"/>
<gene>
    <name evidence="1" type="ORF">GCM10023333_27410</name>
</gene>
<keyword evidence="2" id="KW-1185">Reference proteome</keyword>
<dbReference type="EMBL" id="BAABJZ010000089">
    <property type="protein sequence ID" value="GAA4892676.1"/>
    <property type="molecule type" value="Genomic_DNA"/>
</dbReference>
<organism evidence="1 2">
    <name type="scientific">Ferrimonas pelagia</name>
    <dbReference type="NCBI Taxonomy" id="1177826"/>
    <lineage>
        <taxon>Bacteria</taxon>
        <taxon>Pseudomonadati</taxon>
        <taxon>Pseudomonadota</taxon>
        <taxon>Gammaproteobacteria</taxon>
        <taxon>Alteromonadales</taxon>
        <taxon>Ferrimonadaceae</taxon>
        <taxon>Ferrimonas</taxon>
    </lineage>
</organism>
<sequence>MTPEIRKQIEWTLLPLLTDVLPHVFANGAKFHGFRAECDACAASIELPEIHGDLVPVDGNRCVLNARAKCPSCEAFCEYHYLLNAEGEMSVLPLQGPSASLTQ</sequence>
<protein>
    <submittedName>
        <fullName evidence="1">Uncharacterized protein</fullName>
    </submittedName>
</protein>
<name>A0ABP9F9C1_9GAMM</name>
<dbReference type="Proteomes" id="UP001499988">
    <property type="component" value="Unassembled WGS sequence"/>
</dbReference>
<evidence type="ECO:0000313" key="2">
    <source>
        <dbReference type="Proteomes" id="UP001499988"/>
    </source>
</evidence>
<dbReference type="RefSeq" id="WP_345335984.1">
    <property type="nucleotide sequence ID" value="NZ_BAABJZ010000089.1"/>
</dbReference>
<accession>A0ABP9F9C1</accession>